<reference evidence="3" key="1">
    <citation type="journal article" date="2019" name="Int. J. Syst. Evol. Microbiol.">
        <title>The Global Catalogue of Microorganisms (GCM) 10K type strain sequencing project: providing services to taxonomists for standard genome sequencing and annotation.</title>
        <authorList>
            <consortium name="The Broad Institute Genomics Platform"/>
            <consortium name="The Broad Institute Genome Sequencing Center for Infectious Disease"/>
            <person name="Wu L."/>
            <person name="Ma J."/>
        </authorList>
    </citation>
    <scope>NUCLEOTIDE SEQUENCE [LARGE SCALE GENOMIC DNA]</scope>
    <source>
        <strain evidence="3">TISTR 1514</strain>
    </source>
</reference>
<dbReference type="InterPro" id="IPR003870">
    <property type="entry name" value="DUF222"/>
</dbReference>
<name>A0ABW5UW16_9MICO</name>
<gene>
    <name evidence="2" type="ORF">ACFSW7_05090</name>
</gene>
<dbReference type="EMBL" id="JBHUNE010000003">
    <property type="protein sequence ID" value="MFD2757751.1"/>
    <property type="molecule type" value="Genomic_DNA"/>
</dbReference>
<feature type="domain" description="DUF222" evidence="1">
    <location>
        <begin position="67"/>
        <end position="338"/>
    </location>
</feature>
<proteinExistence type="predicted"/>
<dbReference type="Proteomes" id="UP001597492">
    <property type="component" value="Unassembled WGS sequence"/>
</dbReference>
<keyword evidence="3" id="KW-1185">Reference proteome</keyword>
<organism evidence="2 3">
    <name type="scientific">Gulosibacter faecalis</name>
    <dbReference type="NCBI Taxonomy" id="272240"/>
    <lineage>
        <taxon>Bacteria</taxon>
        <taxon>Bacillati</taxon>
        <taxon>Actinomycetota</taxon>
        <taxon>Actinomycetes</taxon>
        <taxon>Micrococcales</taxon>
        <taxon>Microbacteriaceae</taxon>
        <taxon>Gulosibacter</taxon>
    </lineage>
</organism>
<dbReference type="Pfam" id="PF02720">
    <property type="entry name" value="DUF222"/>
    <property type="match status" value="1"/>
</dbReference>
<protein>
    <submittedName>
        <fullName evidence="2">DUF222 domain-containing protein</fullName>
    </submittedName>
</protein>
<accession>A0ABW5UW16</accession>
<dbReference type="RefSeq" id="WP_019618258.1">
    <property type="nucleotide sequence ID" value="NZ_JBHUNE010000003.1"/>
</dbReference>
<sequence>MSASTAVNATPHDDELDAALAQILCAHIEATLAEARISASKIRMYAALYLAAEQRTARDCAPSISASDRQREFARHLRSMAGEYAASKQLSDVTIVNRAHSAHDLVTKFPDWLDSLAEGEVQAWHTRALLAHHTPLDPKQYDEYGRLVLRHARSHTVHSTELFAKATAAKLMREAHEEAYRREFERRRVTVEPADFGMSYLTAYLPSAAAAAIDAVLTQDARALRIGGHAVAGEQGDGEQEAEADPRTIAQLRTDVFTDLLLTGTPQAILDSPSAGAARVTATVSLVVPVLALRDPELGGAFSRAGGCGAQGGVPMLNGVQPLSAEEAREWAADAELET</sequence>
<comment type="caution">
    <text evidence="2">The sequence shown here is derived from an EMBL/GenBank/DDBJ whole genome shotgun (WGS) entry which is preliminary data.</text>
</comment>
<evidence type="ECO:0000313" key="2">
    <source>
        <dbReference type="EMBL" id="MFD2757751.1"/>
    </source>
</evidence>
<evidence type="ECO:0000313" key="3">
    <source>
        <dbReference type="Proteomes" id="UP001597492"/>
    </source>
</evidence>
<evidence type="ECO:0000259" key="1">
    <source>
        <dbReference type="Pfam" id="PF02720"/>
    </source>
</evidence>